<reference evidence="1" key="1">
    <citation type="journal article" date="2020" name="mSystems">
        <title>Genome- and Community-Level Interaction Insights into Carbon Utilization and Element Cycling Functions of Hydrothermarchaeota in Hydrothermal Sediment.</title>
        <authorList>
            <person name="Zhou Z."/>
            <person name="Liu Y."/>
            <person name="Xu W."/>
            <person name="Pan J."/>
            <person name="Luo Z.H."/>
            <person name="Li M."/>
        </authorList>
    </citation>
    <scope>NUCLEOTIDE SEQUENCE [LARGE SCALE GENOMIC DNA]</scope>
    <source>
        <strain evidence="1">SpSt-1084</strain>
    </source>
</reference>
<sequence>MCKGEDFKGRYDVSAGFRLRIPSMFKNLPHYEANDGRQIRIDVWVEDGTPRFNYEESPSIPSGIHPQYS</sequence>
<dbReference type="AlphaFoldDB" id="A0A7C5U6F7"/>
<gene>
    <name evidence="1" type="ORF">ENM42_02265</name>
</gene>
<proteinExistence type="predicted"/>
<dbReference type="EMBL" id="DRXS01000123">
    <property type="protein sequence ID" value="HHR40633.1"/>
    <property type="molecule type" value="Genomic_DNA"/>
</dbReference>
<organism evidence="1">
    <name type="scientific">Caldiarchaeum subterraneum</name>
    <dbReference type="NCBI Taxonomy" id="311458"/>
    <lineage>
        <taxon>Archaea</taxon>
        <taxon>Nitrososphaerota</taxon>
        <taxon>Candidatus Caldarchaeales</taxon>
        <taxon>Candidatus Caldarchaeaceae</taxon>
        <taxon>Candidatus Caldarchaeum</taxon>
    </lineage>
</organism>
<protein>
    <submittedName>
        <fullName evidence="1">Uncharacterized protein</fullName>
    </submittedName>
</protein>
<comment type="caution">
    <text evidence="1">The sequence shown here is derived from an EMBL/GenBank/DDBJ whole genome shotgun (WGS) entry which is preliminary data.</text>
</comment>
<accession>A0A7C5U6F7</accession>
<evidence type="ECO:0000313" key="1">
    <source>
        <dbReference type="EMBL" id="HHR40633.1"/>
    </source>
</evidence>
<name>A0A7C5U6F7_CALS0</name>